<accession>A0A328XRR4</accession>
<evidence type="ECO:0000313" key="5">
    <source>
        <dbReference type="Proteomes" id="UP000249700"/>
    </source>
</evidence>
<keyword evidence="1" id="KW-1133">Transmembrane helix</keyword>
<feature type="transmembrane region" description="Helical" evidence="1">
    <location>
        <begin position="43"/>
        <end position="68"/>
    </location>
</feature>
<evidence type="ECO:0000256" key="1">
    <source>
        <dbReference type="SAM" id="Phobius"/>
    </source>
</evidence>
<evidence type="ECO:0000259" key="3">
    <source>
        <dbReference type="Pfam" id="PF11893"/>
    </source>
</evidence>
<evidence type="ECO:0000313" key="4">
    <source>
        <dbReference type="EMBL" id="RAR61595.1"/>
    </source>
</evidence>
<dbReference type="RefSeq" id="WP_112054935.1">
    <property type="nucleotide sequence ID" value="NZ_QLSX01000005.1"/>
</dbReference>
<feature type="transmembrane region" description="Helical" evidence="1">
    <location>
        <begin position="123"/>
        <end position="145"/>
    </location>
</feature>
<dbReference type="InterPro" id="IPR000917">
    <property type="entry name" value="Sulfatase_N"/>
</dbReference>
<dbReference type="Pfam" id="PF00884">
    <property type="entry name" value="Sulfatase"/>
    <property type="match status" value="1"/>
</dbReference>
<reference evidence="4 5" key="1">
    <citation type="submission" date="2018-06" db="EMBL/GenBank/DDBJ databases">
        <title>Comparative analysis of microorganisms from saline springs in Andes Mountain Range, Colombia.</title>
        <authorList>
            <person name="Rubin E."/>
        </authorList>
    </citation>
    <scope>NUCLEOTIDE SEQUENCE [LARGE SCALE GENOMIC DNA]</scope>
    <source>
        <strain evidence="4 5">USBA-857</strain>
    </source>
</reference>
<organism evidence="4 5">
    <name type="scientific">Onishia taeanensis</name>
    <dbReference type="NCBI Taxonomy" id="284577"/>
    <lineage>
        <taxon>Bacteria</taxon>
        <taxon>Pseudomonadati</taxon>
        <taxon>Pseudomonadota</taxon>
        <taxon>Gammaproteobacteria</taxon>
        <taxon>Oceanospirillales</taxon>
        <taxon>Halomonadaceae</taxon>
        <taxon>Onishia</taxon>
    </lineage>
</organism>
<name>A0A328XRR4_9GAMM</name>
<dbReference type="OrthoDB" id="9803751at2"/>
<feature type="domain" description="Sulfatase N-terminal" evidence="2">
    <location>
        <begin position="250"/>
        <end position="540"/>
    </location>
</feature>
<dbReference type="PIRSF" id="PIRSF004950">
    <property type="entry name" value="Mmb_sulf_HI0842"/>
    <property type="match status" value="1"/>
</dbReference>
<comment type="caution">
    <text evidence="4">The sequence shown here is derived from an EMBL/GenBank/DDBJ whole genome shotgun (WGS) entry which is preliminary data.</text>
</comment>
<feature type="domain" description="Inner membrane protein YejM N-terminal" evidence="3">
    <location>
        <begin position="9"/>
        <end position="242"/>
    </location>
</feature>
<gene>
    <name evidence="4" type="ORF">BCL93_105196</name>
</gene>
<evidence type="ECO:0000259" key="2">
    <source>
        <dbReference type="Pfam" id="PF00884"/>
    </source>
</evidence>
<dbReference type="Pfam" id="PF11893">
    <property type="entry name" value="DUF3413"/>
    <property type="match status" value="1"/>
</dbReference>
<dbReference type="InterPro" id="IPR012159">
    <property type="entry name" value="YejM-like"/>
</dbReference>
<dbReference type="SUPFAM" id="SSF53649">
    <property type="entry name" value="Alkaline phosphatase-like"/>
    <property type="match status" value="1"/>
</dbReference>
<dbReference type="AlphaFoldDB" id="A0A328XRR4"/>
<dbReference type="Proteomes" id="UP000249700">
    <property type="component" value="Unassembled WGS sequence"/>
</dbReference>
<dbReference type="CDD" id="cd16148">
    <property type="entry name" value="sulfatase_like"/>
    <property type="match status" value="1"/>
</dbReference>
<dbReference type="InterPro" id="IPR017850">
    <property type="entry name" value="Alkaline_phosphatase_core_sf"/>
</dbReference>
<dbReference type="InterPro" id="IPR024588">
    <property type="entry name" value="YejM_N"/>
</dbReference>
<feature type="transmembrane region" description="Helical" evidence="1">
    <location>
        <begin position="75"/>
        <end position="93"/>
    </location>
</feature>
<sequence length="625" mass="70117">MRSTLFLRWRWIGAWTLANMLLAWSIASRYVDYIEPSGLAQWGYLGLVFVGHISLLVWLGALPLFVLAPLVRGRVMWLFGTLWASSLQLLLLLDTLVYDQYRFHLSGFILDLLVNAGGDVFSFSWVAISITLAGILGMLVLQGVLGRVLKKRSTGGASRFAFVLTFLALVGVHGWHAWADAFYDQKITAMTRHFPLFYPATAKRFFIEQGWVDAQAVRDNVELGASSKASHGLNYPLAPLACRASESPENVMLVVIDTLRHDMLNPTVMPNLYRYAHSPGWISASEHFSGGNSTKAGVFSLFYGLPVNYWDAFTASQQPPVLLDTLESQDYRFKVLSSATLVSPAFDRNVFSGLDDVSLSPAEGEPWERDQQITEDWLAWNARNDKVDGQSGAQRDEPGNDQRPFFGFLFFDAVHGYSSPPDFPRFTPYWETVNHLALGPDFDAEPYFNRYRTAAHYVDQQLGRVLDDLKVRGLLENTAVVITADHGESFNEHGKNYWGHGSNYSREQVEVPLVMHLPGHSGGEIDYRTQHADIAPTLLEEVLGCEAAPQRYTLGHNLIKGASSKDWMLSGSYMGYGILLPDRQVDVEPTGRFQVYDYQMQPLNAARPDASTSQEVLKALSRFYR</sequence>
<dbReference type="PANTHER" id="PTHR43751">
    <property type="entry name" value="SULFATASE"/>
    <property type="match status" value="1"/>
</dbReference>
<dbReference type="Gene3D" id="3.40.720.10">
    <property type="entry name" value="Alkaline Phosphatase, subunit A"/>
    <property type="match status" value="1"/>
</dbReference>
<protein>
    <submittedName>
        <fullName evidence="4">Uncharacterized protein</fullName>
    </submittedName>
</protein>
<keyword evidence="1" id="KW-0472">Membrane</keyword>
<dbReference type="PANTHER" id="PTHR43751:SF3">
    <property type="entry name" value="SULFATASE N-TERMINAL DOMAIN-CONTAINING PROTEIN"/>
    <property type="match status" value="1"/>
</dbReference>
<dbReference type="EMBL" id="QLSX01000005">
    <property type="protein sequence ID" value="RAR61595.1"/>
    <property type="molecule type" value="Genomic_DNA"/>
</dbReference>
<feature type="transmembrane region" description="Helical" evidence="1">
    <location>
        <begin position="12"/>
        <end position="31"/>
    </location>
</feature>
<proteinExistence type="predicted"/>
<feature type="transmembrane region" description="Helical" evidence="1">
    <location>
        <begin position="157"/>
        <end position="178"/>
    </location>
</feature>
<keyword evidence="1" id="KW-0812">Transmembrane</keyword>
<dbReference type="InterPro" id="IPR052701">
    <property type="entry name" value="GAG_Ulvan_Degrading_Sulfatases"/>
</dbReference>